<keyword evidence="5" id="KW-1185">Reference proteome</keyword>
<name>A0AAD4GYJ7_ASPNN</name>
<dbReference type="PANTHER" id="PTHR11839">
    <property type="entry name" value="UDP/ADP-SUGAR PYROPHOSPHATASE"/>
    <property type="match status" value="1"/>
</dbReference>
<organism evidence="4 5">
    <name type="scientific">Aspergillus nanangensis</name>
    <dbReference type="NCBI Taxonomy" id="2582783"/>
    <lineage>
        <taxon>Eukaryota</taxon>
        <taxon>Fungi</taxon>
        <taxon>Dikarya</taxon>
        <taxon>Ascomycota</taxon>
        <taxon>Pezizomycotina</taxon>
        <taxon>Eurotiomycetes</taxon>
        <taxon>Eurotiomycetidae</taxon>
        <taxon>Eurotiales</taxon>
        <taxon>Aspergillaceae</taxon>
        <taxon>Aspergillus</taxon>
        <taxon>Aspergillus subgen. Circumdati</taxon>
    </lineage>
</organism>
<dbReference type="Pfam" id="PF00293">
    <property type="entry name" value="NUDIX"/>
    <property type="match status" value="1"/>
</dbReference>
<dbReference type="PRINTS" id="PR00502">
    <property type="entry name" value="NUDIXFAMILY"/>
</dbReference>
<protein>
    <recommendedName>
        <fullName evidence="3">Nudix hydrolase domain-containing protein</fullName>
    </recommendedName>
</protein>
<reference evidence="4" key="1">
    <citation type="journal article" date="2019" name="Beilstein J. Org. Chem.">
        <title>Nanangenines: drimane sesquiterpenoids as the dominant metabolite cohort of a novel Australian fungus, Aspergillus nanangensis.</title>
        <authorList>
            <person name="Lacey H.J."/>
            <person name="Gilchrist C.L.M."/>
            <person name="Crombie A."/>
            <person name="Kalaitzis J.A."/>
            <person name="Vuong D."/>
            <person name="Rutledge P.J."/>
            <person name="Turner P."/>
            <person name="Pitt J.I."/>
            <person name="Lacey E."/>
            <person name="Chooi Y.H."/>
            <person name="Piggott A.M."/>
        </authorList>
    </citation>
    <scope>NUCLEOTIDE SEQUENCE</scope>
    <source>
        <strain evidence="4">MST-FP2251</strain>
    </source>
</reference>
<keyword evidence="1 2" id="KW-0378">Hydrolase</keyword>
<sequence length="207" mass="23042">MTDPKHNKSHIVSKGPLDPKEARWARLVKTTYRDPNGVERTWESAERSTRPANCAIDGVGIVTILNKETGPELLLQKQYRPPIDMVVVEVPAGLIDAGETVEQCAVRELKEETGYVGVAEETSCVMYNDPGFCNTNLNMVHVRVDMSLPENQNPKPELEDNEFIECFTVPLATLFSEMKRLEAEGYAIDARVGTIAEGIELAQKLKL</sequence>
<dbReference type="PROSITE" id="PS51462">
    <property type="entry name" value="NUDIX"/>
    <property type="match status" value="1"/>
</dbReference>
<comment type="similarity">
    <text evidence="2">Belongs to the Nudix hydrolase family.</text>
</comment>
<dbReference type="CDD" id="cd18888">
    <property type="entry name" value="NUDIX_ADPRase_Nudt5"/>
    <property type="match status" value="1"/>
</dbReference>
<dbReference type="FunFam" id="3.90.79.10:FF:000016">
    <property type="entry name" value="ADP-sugar pyrophosphatase isoform X1"/>
    <property type="match status" value="1"/>
</dbReference>
<gene>
    <name evidence="4" type="ORF">FE257_008967</name>
</gene>
<reference evidence="4" key="2">
    <citation type="submission" date="2020-02" db="EMBL/GenBank/DDBJ databases">
        <authorList>
            <person name="Gilchrist C.L.M."/>
            <person name="Chooi Y.-H."/>
        </authorList>
    </citation>
    <scope>NUCLEOTIDE SEQUENCE</scope>
    <source>
        <strain evidence="4">MST-FP2251</strain>
    </source>
</reference>
<dbReference type="GO" id="GO:0005634">
    <property type="term" value="C:nucleus"/>
    <property type="evidence" value="ECO:0007669"/>
    <property type="project" value="TreeGrafter"/>
</dbReference>
<dbReference type="EMBL" id="VCAU01000005">
    <property type="protein sequence ID" value="KAF9893996.1"/>
    <property type="molecule type" value="Genomic_DNA"/>
</dbReference>
<evidence type="ECO:0000256" key="2">
    <source>
        <dbReference type="RuleBase" id="RU003476"/>
    </source>
</evidence>
<dbReference type="PANTHER" id="PTHR11839:SF1">
    <property type="entry name" value="ADP-SUGAR PYROPHOSPHATASE"/>
    <property type="match status" value="1"/>
</dbReference>
<dbReference type="AlphaFoldDB" id="A0AAD4GYJ7"/>
<dbReference type="InterPro" id="IPR015797">
    <property type="entry name" value="NUDIX_hydrolase-like_dom_sf"/>
</dbReference>
<evidence type="ECO:0000313" key="5">
    <source>
        <dbReference type="Proteomes" id="UP001194746"/>
    </source>
</evidence>
<dbReference type="GO" id="GO:0005829">
    <property type="term" value="C:cytosol"/>
    <property type="evidence" value="ECO:0007669"/>
    <property type="project" value="TreeGrafter"/>
</dbReference>
<comment type="caution">
    <text evidence="4">The sequence shown here is derived from an EMBL/GenBank/DDBJ whole genome shotgun (WGS) entry which is preliminary data.</text>
</comment>
<dbReference type="InterPro" id="IPR020084">
    <property type="entry name" value="NUDIX_hydrolase_CS"/>
</dbReference>
<dbReference type="InterPro" id="IPR020476">
    <property type="entry name" value="Nudix_hydrolase"/>
</dbReference>
<dbReference type="GO" id="GO:0019693">
    <property type="term" value="P:ribose phosphate metabolic process"/>
    <property type="evidence" value="ECO:0007669"/>
    <property type="project" value="TreeGrafter"/>
</dbReference>
<dbReference type="GO" id="GO:0047631">
    <property type="term" value="F:ADP-ribose diphosphatase activity"/>
    <property type="evidence" value="ECO:0007669"/>
    <property type="project" value="TreeGrafter"/>
</dbReference>
<evidence type="ECO:0000256" key="1">
    <source>
        <dbReference type="ARBA" id="ARBA00022801"/>
    </source>
</evidence>
<evidence type="ECO:0000259" key="3">
    <source>
        <dbReference type="PROSITE" id="PS51462"/>
    </source>
</evidence>
<dbReference type="SUPFAM" id="SSF55811">
    <property type="entry name" value="Nudix"/>
    <property type="match status" value="1"/>
</dbReference>
<evidence type="ECO:0000313" key="4">
    <source>
        <dbReference type="EMBL" id="KAF9893996.1"/>
    </source>
</evidence>
<dbReference type="Proteomes" id="UP001194746">
    <property type="component" value="Unassembled WGS sequence"/>
</dbReference>
<dbReference type="GO" id="GO:0006753">
    <property type="term" value="P:nucleoside phosphate metabolic process"/>
    <property type="evidence" value="ECO:0007669"/>
    <property type="project" value="TreeGrafter"/>
</dbReference>
<dbReference type="Gene3D" id="3.90.79.10">
    <property type="entry name" value="Nucleoside Triphosphate Pyrophosphohydrolase"/>
    <property type="match status" value="1"/>
</dbReference>
<dbReference type="InterPro" id="IPR000086">
    <property type="entry name" value="NUDIX_hydrolase_dom"/>
</dbReference>
<proteinExistence type="inferred from homology"/>
<feature type="domain" description="Nudix hydrolase" evidence="3">
    <location>
        <begin position="54"/>
        <end position="194"/>
    </location>
</feature>
<dbReference type="PROSITE" id="PS00893">
    <property type="entry name" value="NUDIX_BOX"/>
    <property type="match status" value="1"/>
</dbReference>
<accession>A0AAD4GYJ7</accession>